<dbReference type="FunFam" id="3.30.160.60:FF:002343">
    <property type="entry name" value="Zinc finger protein 33A"/>
    <property type="match status" value="1"/>
</dbReference>
<evidence type="ECO:0000256" key="4">
    <source>
        <dbReference type="ARBA" id="ARBA00022737"/>
    </source>
</evidence>
<reference evidence="13" key="1">
    <citation type="journal article" date="2020" name="bioRxiv">
        <title>Chromosome-level reference genome of the European wasp spider Argiope bruennichi: a resource for studies on range expansion and evolutionary adaptation.</title>
        <authorList>
            <person name="Sheffer M.M."/>
            <person name="Hoppe A."/>
            <person name="Krehenwinkel H."/>
            <person name="Uhl G."/>
            <person name="Kuss A.W."/>
            <person name="Jensen L."/>
            <person name="Jensen C."/>
            <person name="Gillespie R.G."/>
            <person name="Hoff K.J."/>
            <person name="Prost S."/>
        </authorList>
    </citation>
    <scope>NUCLEOTIDE SEQUENCE</scope>
</reference>
<feature type="domain" description="C2H2-type" evidence="12">
    <location>
        <begin position="73"/>
        <end position="100"/>
    </location>
</feature>
<evidence type="ECO:0000256" key="6">
    <source>
        <dbReference type="ARBA" id="ARBA00022833"/>
    </source>
</evidence>
<keyword evidence="5 11" id="KW-0863">Zinc-finger</keyword>
<feature type="domain" description="C2H2-type" evidence="12">
    <location>
        <begin position="132"/>
        <end position="159"/>
    </location>
</feature>
<evidence type="ECO:0000256" key="9">
    <source>
        <dbReference type="ARBA" id="ARBA00023163"/>
    </source>
</evidence>
<evidence type="ECO:0000313" key="14">
    <source>
        <dbReference type="Proteomes" id="UP000807504"/>
    </source>
</evidence>
<dbReference type="PANTHER" id="PTHR24381:SF445">
    <property type="entry name" value="GASTRULA ZINC FINGER PROTEIN XLCGF28.1-LIKE-RELATED"/>
    <property type="match status" value="1"/>
</dbReference>
<dbReference type="InterPro" id="IPR036236">
    <property type="entry name" value="Znf_C2H2_sf"/>
</dbReference>
<feature type="domain" description="C2H2-type" evidence="12">
    <location>
        <begin position="160"/>
        <end position="187"/>
    </location>
</feature>
<evidence type="ECO:0000256" key="3">
    <source>
        <dbReference type="ARBA" id="ARBA00022723"/>
    </source>
</evidence>
<evidence type="ECO:0000256" key="10">
    <source>
        <dbReference type="ARBA" id="ARBA00023242"/>
    </source>
</evidence>
<keyword evidence="3" id="KW-0479">Metal-binding</keyword>
<keyword evidence="8" id="KW-0238">DNA-binding</keyword>
<evidence type="ECO:0000256" key="7">
    <source>
        <dbReference type="ARBA" id="ARBA00023015"/>
    </source>
</evidence>
<protein>
    <submittedName>
        <fullName evidence="13">Myoneurin like protein</fullName>
    </submittedName>
</protein>
<proteinExistence type="predicted"/>
<keyword evidence="14" id="KW-1185">Reference proteome</keyword>
<evidence type="ECO:0000256" key="2">
    <source>
        <dbReference type="ARBA" id="ARBA00004123"/>
    </source>
</evidence>
<dbReference type="Gene3D" id="3.30.160.60">
    <property type="entry name" value="Classic Zinc Finger"/>
    <property type="match status" value="6"/>
</dbReference>
<dbReference type="GO" id="GO:0005634">
    <property type="term" value="C:nucleus"/>
    <property type="evidence" value="ECO:0007669"/>
    <property type="project" value="UniProtKB-SubCell"/>
</dbReference>
<accession>A0A8T0F7M7</accession>
<evidence type="ECO:0000313" key="13">
    <source>
        <dbReference type="EMBL" id="KAF8786235.1"/>
    </source>
</evidence>
<keyword evidence="7" id="KW-0805">Transcription regulation</keyword>
<sequence length="196" mass="22580">MLKVAHLKTHLRIHSGERPYGCEICDYSQIENFPSNIGGNVSPPHSCPHCPYKTWTNTHLKSHLRTHTGERPYLCTVCYKSFIQPSHLKTHFRIHSGERPYGCKTCGKKFADRSSLGKVTFSKIKDCNYTFYLCSFCSYSTSHKSTMQKHVLNHTGERPFMCTFCRKSFKQKVHLNSHMLTHINKSTGHLNHFTGN</sequence>
<name>A0A8T0F7M7_ARGBR</name>
<evidence type="ECO:0000259" key="12">
    <source>
        <dbReference type="PROSITE" id="PS50157"/>
    </source>
</evidence>
<dbReference type="Proteomes" id="UP000807504">
    <property type="component" value="Unassembled WGS sequence"/>
</dbReference>
<evidence type="ECO:0000256" key="8">
    <source>
        <dbReference type="ARBA" id="ARBA00023125"/>
    </source>
</evidence>
<comment type="function">
    <text evidence="1">May be involved in transcriptional regulation.</text>
</comment>
<dbReference type="Pfam" id="PF00096">
    <property type="entry name" value="zf-C2H2"/>
    <property type="match status" value="2"/>
</dbReference>
<organism evidence="13 14">
    <name type="scientific">Argiope bruennichi</name>
    <name type="common">Wasp spider</name>
    <name type="synonym">Aranea bruennichi</name>
    <dbReference type="NCBI Taxonomy" id="94029"/>
    <lineage>
        <taxon>Eukaryota</taxon>
        <taxon>Metazoa</taxon>
        <taxon>Ecdysozoa</taxon>
        <taxon>Arthropoda</taxon>
        <taxon>Chelicerata</taxon>
        <taxon>Arachnida</taxon>
        <taxon>Araneae</taxon>
        <taxon>Araneomorphae</taxon>
        <taxon>Entelegynae</taxon>
        <taxon>Araneoidea</taxon>
        <taxon>Araneidae</taxon>
        <taxon>Argiope</taxon>
    </lineage>
</organism>
<evidence type="ECO:0000256" key="5">
    <source>
        <dbReference type="ARBA" id="ARBA00022771"/>
    </source>
</evidence>
<gene>
    <name evidence="13" type="ORF">HNY73_007979</name>
</gene>
<dbReference type="FunFam" id="3.30.160.60:FF:000097">
    <property type="entry name" value="Zinc finger protein"/>
    <property type="match status" value="1"/>
</dbReference>
<dbReference type="PANTHER" id="PTHR24381">
    <property type="entry name" value="ZINC FINGER PROTEIN"/>
    <property type="match status" value="1"/>
</dbReference>
<keyword evidence="9" id="KW-0804">Transcription</keyword>
<dbReference type="SUPFAM" id="SSF57667">
    <property type="entry name" value="beta-beta-alpha zinc fingers"/>
    <property type="match status" value="4"/>
</dbReference>
<dbReference type="GO" id="GO:0000981">
    <property type="term" value="F:DNA-binding transcription factor activity, RNA polymerase II-specific"/>
    <property type="evidence" value="ECO:0007669"/>
    <property type="project" value="TreeGrafter"/>
</dbReference>
<dbReference type="SMART" id="SM00355">
    <property type="entry name" value="ZnF_C2H2"/>
    <property type="match status" value="4"/>
</dbReference>
<keyword evidence="10" id="KW-0539">Nucleus</keyword>
<keyword evidence="6" id="KW-0862">Zinc</keyword>
<dbReference type="GO" id="GO:0000977">
    <property type="term" value="F:RNA polymerase II transcription regulatory region sequence-specific DNA binding"/>
    <property type="evidence" value="ECO:0007669"/>
    <property type="project" value="TreeGrafter"/>
</dbReference>
<dbReference type="GO" id="GO:0008270">
    <property type="term" value="F:zinc ion binding"/>
    <property type="evidence" value="ECO:0007669"/>
    <property type="project" value="UniProtKB-KW"/>
</dbReference>
<reference evidence="13" key="2">
    <citation type="submission" date="2020-06" db="EMBL/GenBank/DDBJ databases">
        <authorList>
            <person name="Sheffer M."/>
        </authorList>
    </citation>
    <scope>NUCLEOTIDE SEQUENCE</scope>
</reference>
<evidence type="ECO:0000256" key="11">
    <source>
        <dbReference type="PROSITE-ProRule" id="PRU00042"/>
    </source>
</evidence>
<comment type="subcellular location">
    <subcellularLocation>
        <location evidence="2">Nucleus</location>
    </subcellularLocation>
</comment>
<evidence type="ECO:0000256" key="1">
    <source>
        <dbReference type="ARBA" id="ARBA00003767"/>
    </source>
</evidence>
<dbReference type="PROSITE" id="PS50157">
    <property type="entry name" value="ZINC_FINGER_C2H2_2"/>
    <property type="match status" value="4"/>
</dbReference>
<keyword evidence="4" id="KW-0677">Repeat</keyword>
<dbReference type="EMBL" id="JABXBU010000015">
    <property type="protein sequence ID" value="KAF8786235.1"/>
    <property type="molecule type" value="Genomic_DNA"/>
</dbReference>
<comment type="caution">
    <text evidence="13">The sequence shown here is derived from an EMBL/GenBank/DDBJ whole genome shotgun (WGS) entry which is preliminary data.</text>
</comment>
<dbReference type="InterPro" id="IPR013087">
    <property type="entry name" value="Znf_C2H2_type"/>
</dbReference>
<feature type="domain" description="C2H2-type" evidence="12">
    <location>
        <begin position="45"/>
        <end position="72"/>
    </location>
</feature>
<dbReference type="PROSITE" id="PS00028">
    <property type="entry name" value="ZINC_FINGER_C2H2_1"/>
    <property type="match status" value="2"/>
</dbReference>
<dbReference type="AlphaFoldDB" id="A0A8T0F7M7"/>